<dbReference type="Proteomes" id="UP000594262">
    <property type="component" value="Unplaced"/>
</dbReference>
<evidence type="ECO:0000313" key="1">
    <source>
        <dbReference type="EnsemblMetazoa" id="CLYHEMP023020.1"/>
    </source>
</evidence>
<reference evidence="1" key="1">
    <citation type="submission" date="2021-01" db="UniProtKB">
        <authorList>
            <consortium name="EnsemblMetazoa"/>
        </authorList>
    </citation>
    <scope>IDENTIFICATION</scope>
</reference>
<name>A0A7M5XK91_9CNID</name>
<accession>A0A7M5XK91</accession>
<organism evidence="1 2">
    <name type="scientific">Clytia hemisphaerica</name>
    <dbReference type="NCBI Taxonomy" id="252671"/>
    <lineage>
        <taxon>Eukaryota</taxon>
        <taxon>Metazoa</taxon>
        <taxon>Cnidaria</taxon>
        <taxon>Hydrozoa</taxon>
        <taxon>Hydroidolina</taxon>
        <taxon>Leptothecata</taxon>
        <taxon>Obeliida</taxon>
        <taxon>Clytiidae</taxon>
        <taxon>Clytia</taxon>
    </lineage>
</organism>
<sequence>MTFTLMKIKFQDFRQKMKDDFLTKTANSQKTTVKKKVSFKQKPETAKNANLCNEVIVCGDSLLNNIDGKGLSSKQARVRVKNFPGADTEDMIDFVKPLLKKSPKFLIVHAGTNDITSGCQTKENLETIRNLVTETSPSTELIFSEVLLREDRINSQSLVKEKNKIIGNFCERYNLHFIEHNNISRKMLASKKLHLNGGGISTFAQNLKKFVCGNC</sequence>
<dbReference type="SUPFAM" id="SSF52266">
    <property type="entry name" value="SGNH hydrolase"/>
    <property type="match status" value="1"/>
</dbReference>
<dbReference type="OrthoDB" id="5982747at2759"/>
<evidence type="ECO:0008006" key="3">
    <source>
        <dbReference type="Google" id="ProtNLM"/>
    </source>
</evidence>
<evidence type="ECO:0000313" key="2">
    <source>
        <dbReference type="Proteomes" id="UP000594262"/>
    </source>
</evidence>
<keyword evidence="2" id="KW-1185">Reference proteome</keyword>
<dbReference type="AlphaFoldDB" id="A0A7M5XK91"/>
<dbReference type="Gene3D" id="3.40.50.12690">
    <property type="match status" value="1"/>
</dbReference>
<proteinExistence type="predicted"/>
<dbReference type="EnsemblMetazoa" id="CLYHEMT023020.1">
    <property type="protein sequence ID" value="CLYHEMP023020.1"/>
    <property type="gene ID" value="CLYHEMG023020"/>
</dbReference>
<dbReference type="Gene3D" id="3.40.50.12700">
    <property type="match status" value="1"/>
</dbReference>
<protein>
    <recommendedName>
        <fullName evidence="3">Scavenger receptor cysteine-rich type 1 M130</fullName>
    </recommendedName>
</protein>